<evidence type="ECO:0000313" key="2">
    <source>
        <dbReference type="Proteomes" id="UP000012527"/>
    </source>
</evidence>
<accession>N2BDR6</accession>
<proteinExistence type="predicted"/>
<reference evidence="1 2" key="1">
    <citation type="submission" date="2013-02" db="EMBL/GenBank/DDBJ databases">
        <title>The Genome Sequence of Helicobacter bilis WiWa.</title>
        <authorList>
            <consortium name="The Broad Institute Genome Sequencing Platform"/>
            <person name="Ward D."/>
            <person name="Overstreet A.-M.C."/>
            <person name="Ramer-Tait A.E."/>
            <person name="Phillips G.J."/>
            <person name="Wannemuehler M.J."/>
            <person name="Walker B."/>
            <person name="Young S.K."/>
            <person name="Zeng Q."/>
            <person name="Gargeya S."/>
            <person name="Fitzgerald M."/>
            <person name="Haas B."/>
            <person name="Abouelleil A."/>
            <person name="Alvarado L."/>
            <person name="Arachchi H.M."/>
            <person name="Berlin A.M."/>
            <person name="Chapman S.B."/>
            <person name="Dewar J."/>
            <person name="Goldberg J."/>
            <person name="Griggs A."/>
            <person name="Gujja S."/>
            <person name="Hansen M."/>
            <person name="Howarth C."/>
            <person name="Imamovic A."/>
            <person name="Larimer J."/>
            <person name="McCowan C."/>
            <person name="Murphy C."/>
            <person name="Neiman D."/>
            <person name="Pearson M."/>
            <person name="Priest M."/>
            <person name="Roberts A."/>
            <person name="Saif S."/>
            <person name="Shea T."/>
            <person name="Sisk P."/>
            <person name="Sykes S."/>
            <person name="Wortman J."/>
            <person name="Nusbaum C."/>
            <person name="Birren B."/>
        </authorList>
    </citation>
    <scope>NUCLEOTIDE SEQUENCE [LARGE SCALE GENOMIC DNA]</scope>
    <source>
        <strain evidence="1 2">WiWa</strain>
    </source>
</reference>
<name>N2BDR6_9HELI</name>
<evidence type="ECO:0000313" key="1">
    <source>
        <dbReference type="EMBL" id="EMZ39892.1"/>
    </source>
</evidence>
<dbReference type="EMBL" id="AQFW01000007">
    <property type="protein sequence ID" value="EMZ39892.1"/>
    <property type="molecule type" value="Genomic_DNA"/>
</dbReference>
<organism evidence="1 2">
    <name type="scientific">Helicobacter bilis WiWa</name>
    <dbReference type="NCBI Taxonomy" id="1235804"/>
    <lineage>
        <taxon>Bacteria</taxon>
        <taxon>Pseudomonadati</taxon>
        <taxon>Campylobacterota</taxon>
        <taxon>Epsilonproteobacteria</taxon>
        <taxon>Campylobacterales</taxon>
        <taxon>Helicobacteraceae</taxon>
        <taxon>Helicobacter</taxon>
    </lineage>
</organism>
<sequence>MSKVALLRNGSEKFGNYNLQTKMIVIGYNIFQRF</sequence>
<comment type="caution">
    <text evidence="1">The sequence shown here is derived from an EMBL/GenBank/DDBJ whole genome shotgun (WGS) entry which is preliminary data.</text>
</comment>
<dbReference type="Proteomes" id="UP000012527">
    <property type="component" value="Unassembled WGS sequence"/>
</dbReference>
<dbReference type="AlphaFoldDB" id="N2BDR6"/>
<gene>
    <name evidence="1" type="ORF">C826_00714</name>
</gene>
<protein>
    <submittedName>
        <fullName evidence="1">Uncharacterized protein</fullName>
    </submittedName>
</protein>
<dbReference type="HOGENOM" id="CLU_3374100_0_0_7"/>